<proteinExistence type="inferred from homology"/>
<evidence type="ECO:0000256" key="1">
    <source>
        <dbReference type="ARBA" id="ARBA00006739"/>
    </source>
</evidence>
<dbReference type="AlphaFoldDB" id="B4XET3"/>
<dbReference type="GO" id="GO:0016757">
    <property type="term" value="F:glycosyltransferase activity"/>
    <property type="evidence" value="ECO:0007669"/>
    <property type="project" value="UniProtKB-KW"/>
</dbReference>
<dbReference type="SUPFAM" id="SSF53448">
    <property type="entry name" value="Nucleotide-diphospho-sugar transferases"/>
    <property type="match status" value="1"/>
</dbReference>
<gene>
    <name evidence="5" type="primary">dpsL</name>
</gene>
<keyword evidence="2" id="KW-0328">Glycosyltransferase</keyword>
<dbReference type="CAZy" id="GT2">
    <property type="family name" value="Glycosyltransferase Family 2"/>
</dbReference>
<dbReference type="EMBL" id="EU026118">
    <property type="protein sequence ID" value="ABW74884.1"/>
    <property type="molecule type" value="Genomic_DNA"/>
</dbReference>
<dbReference type="InterPro" id="IPR001173">
    <property type="entry name" value="Glyco_trans_2-like"/>
</dbReference>
<dbReference type="InterPro" id="IPR029044">
    <property type="entry name" value="Nucleotide-diphossugar_trans"/>
</dbReference>
<dbReference type="Gene3D" id="3.90.550.10">
    <property type="entry name" value="Spore Coat Polysaccharide Biosynthesis Protein SpsA, Chain A"/>
    <property type="match status" value="1"/>
</dbReference>
<evidence type="ECO:0000256" key="3">
    <source>
        <dbReference type="ARBA" id="ARBA00022679"/>
    </source>
</evidence>
<accession>B4XET3</accession>
<organism evidence="5">
    <name type="scientific">Sphingomonas sp. ATCC 53159</name>
    <dbReference type="NCBI Taxonomy" id="194870"/>
    <lineage>
        <taxon>Bacteria</taxon>
        <taxon>Pseudomonadati</taxon>
        <taxon>Pseudomonadota</taxon>
        <taxon>Alphaproteobacteria</taxon>
        <taxon>Sphingomonadales</taxon>
        <taxon>Sphingomonadaceae</taxon>
        <taxon>Sphingomonas</taxon>
    </lineage>
</organism>
<evidence type="ECO:0000259" key="4">
    <source>
        <dbReference type="Pfam" id="PF00535"/>
    </source>
</evidence>
<sequence length="288" mass="31282">MSTPRISVVIPHYNDPQSLRLCLDALERQTIGRDAFEIIVGDNNSPCGLAAVEAAVAGRARIVTILEKGAGPARNGAAAAARGEILAFTDSDCVVEPGWLAGGTTRVAPGRFIGGHMYVRKPEGPPNGAEALEMALAFDNEGYVRRTQFTVTANLFVMRADFERVGGFRVGVSEDLEWCHRAIASGLTINYAPDASVGHPPRPDWSALLVKTRRIQRELYLFNIERPKGRLRWLVRSVAQPAMIPQDVAKILRTPGTKGARLAAVTTLVRLRLWRGGAGLLQLLGRDI</sequence>
<protein>
    <submittedName>
        <fullName evidence="5">Glucosyl transferase</fullName>
    </submittedName>
</protein>
<dbReference type="PANTHER" id="PTHR43179">
    <property type="entry name" value="RHAMNOSYLTRANSFERASE WBBL"/>
    <property type="match status" value="1"/>
</dbReference>
<evidence type="ECO:0000256" key="2">
    <source>
        <dbReference type="ARBA" id="ARBA00022676"/>
    </source>
</evidence>
<reference evidence="5" key="1">
    <citation type="journal article" date="2008" name="J. Ind. Microbiol. Biotechnol.">
        <title>Identification and organization of genes for diutan polysaccharide synthesis from Sphingomonas sp. ATCC 53159.</title>
        <authorList>
            <person name="Coleman R.J."/>
            <person name="Patel Y.N."/>
            <person name="Harding N.E."/>
        </authorList>
    </citation>
    <scope>NUCLEOTIDE SEQUENCE</scope>
    <source>
        <strain evidence="5">ATCC 53159</strain>
    </source>
</reference>
<feature type="domain" description="Glycosyltransferase 2-like" evidence="4">
    <location>
        <begin position="7"/>
        <end position="109"/>
    </location>
</feature>
<keyword evidence="3 5" id="KW-0808">Transferase</keyword>
<name>B4XET3_9SPHN</name>
<dbReference type="Pfam" id="PF00535">
    <property type="entry name" value="Glycos_transf_2"/>
    <property type="match status" value="1"/>
</dbReference>
<comment type="similarity">
    <text evidence="1">Belongs to the glycosyltransferase 2 family.</text>
</comment>
<evidence type="ECO:0000313" key="5">
    <source>
        <dbReference type="EMBL" id="ABW74884.1"/>
    </source>
</evidence>
<dbReference type="PANTHER" id="PTHR43179:SF12">
    <property type="entry name" value="GALACTOFURANOSYLTRANSFERASE GLFT2"/>
    <property type="match status" value="1"/>
</dbReference>